<keyword evidence="2" id="KW-0408">Iron</keyword>
<dbReference type="GO" id="GO:0051536">
    <property type="term" value="F:iron-sulfur cluster binding"/>
    <property type="evidence" value="ECO:0007669"/>
    <property type="project" value="UniProtKB-KW"/>
</dbReference>
<evidence type="ECO:0000256" key="2">
    <source>
        <dbReference type="ARBA" id="ARBA00023004"/>
    </source>
</evidence>
<dbReference type="Gene3D" id="3.30.70.20">
    <property type="match status" value="1"/>
</dbReference>
<evidence type="ECO:0000256" key="1">
    <source>
        <dbReference type="ARBA" id="ARBA00022723"/>
    </source>
</evidence>
<gene>
    <name evidence="5" type="ORF">H9734_03450</name>
</gene>
<name>A0A9D1XBV5_9FIRM</name>
<evidence type="ECO:0000259" key="4">
    <source>
        <dbReference type="PROSITE" id="PS51379"/>
    </source>
</evidence>
<dbReference type="EMBL" id="DXEK01000055">
    <property type="protein sequence ID" value="HIX76638.1"/>
    <property type="molecule type" value="Genomic_DNA"/>
</dbReference>
<evidence type="ECO:0000313" key="6">
    <source>
        <dbReference type="Proteomes" id="UP000886890"/>
    </source>
</evidence>
<organism evidence="5 6">
    <name type="scientific">Candidatus Fusicatenibacter merdavium</name>
    <dbReference type="NCBI Taxonomy" id="2838600"/>
    <lineage>
        <taxon>Bacteria</taxon>
        <taxon>Bacillati</taxon>
        <taxon>Bacillota</taxon>
        <taxon>Clostridia</taxon>
        <taxon>Lachnospirales</taxon>
        <taxon>Lachnospiraceae</taxon>
        <taxon>Fusicatenibacter</taxon>
    </lineage>
</organism>
<dbReference type="PROSITE" id="PS00198">
    <property type="entry name" value="4FE4S_FER_1"/>
    <property type="match status" value="2"/>
</dbReference>
<comment type="caution">
    <text evidence="5">The sequence shown here is derived from an EMBL/GenBank/DDBJ whole genome shotgun (WGS) entry which is preliminary data.</text>
</comment>
<dbReference type="PROSITE" id="PS51379">
    <property type="entry name" value="4FE4S_FER_2"/>
    <property type="match status" value="2"/>
</dbReference>
<dbReference type="SUPFAM" id="SSF52218">
    <property type="entry name" value="Flavoproteins"/>
    <property type="match status" value="1"/>
</dbReference>
<dbReference type="GO" id="GO:0046872">
    <property type="term" value="F:metal ion binding"/>
    <property type="evidence" value="ECO:0007669"/>
    <property type="project" value="UniProtKB-KW"/>
</dbReference>
<keyword evidence="1" id="KW-0479">Metal-binding</keyword>
<keyword evidence="3" id="KW-0411">Iron-sulfur</keyword>
<dbReference type="InterPro" id="IPR017900">
    <property type="entry name" value="4Fe4S_Fe_S_CS"/>
</dbReference>
<dbReference type="InterPro" id="IPR029039">
    <property type="entry name" value="Flavoprotein-like_sf"/>
</dbReference>
<feature type="domain" description="4Fe-4S ferredoxin-type" evidence="4">
    <location>
        <begin position="274"/>
        <end position="300"/>
    </location>
</feature>
<reference evidence="5" key="1">
    <citation type="journal article" date="2021" name="PeerJ">
        <title>Extensive microbial diversity within the chicken gut microbiome revealed by metagenomics and culture.</title>
        <authorList>
            <person name="Gilroy R."/>
            <person name="Ravi A."/>
            <person name="Getino M."/>
            <person name="Pursley I."/>
            <person name="Horton D.L."/>
            <person name="Alikhan N.F."/>
            <person name="Baker D."/>
            <person name="Gharbi K."/>
            <person name="Hall N."/>
            <person name="Watson M."/>
            <person name="Adriaenssens E.M."/>
            <person name="Foster-Nyarko E."/>
            <person name="Jarju S."/>
            <person name="Secka A."/>
            <person name="Antonio M."/>
            <person name="Oren A."/>
            <person name="Chaudhuri R.R."/>
            <person name="La Ragione R."/>
            <person name="Hildebrand F."/>
            <person name="Pallen M.J."/>
        </authorList>
    </citation>
    <scope>NUCLEOTIDE SEQUENCE</scope>
    <source>
        <strain evidence="5">CHK183-1962</strain>
    </source>
</reference>
<protein>
    <submittedName>
        <fullName evidence="5">4Fe-4S binding protein</fullName>
    </submittedName>
</protein>
<evidence type="ECO:0000313" key="5">
    <source>
        <dbReference type="EMBL" id="HIX76638.1"/>
    </source>
</evidence>
<reference evidence="5" key="2">
    <citation type="submission" date="2021-04" db="EMBL/GenBank/DDBJ databases">
        <authorList>
            <person name="Gilroy R."/>
        </authorList>
    </citation>
    <scope>NUCLEOTIDE SEQUENCE</scope>
    <source>
        <strain evidence="5">CHK183-1962</strain>
    </source>
</reference>
<proteinExistence type="predicted"/>
<dbReference type="SUPFAM" id="SSF54862">
    <property type="entry name" value="4Fe-4S ferredoxins"/>
    <property type="match status" value="1"/>
</dbReference>
<dbReference type="Proteomes" id="UP000886890">
    <property type="component" value="Unassembled WGS sequence"/>
</dbReference>
<dbReference type="AlphaFoldDB" id="A0A9D1XBV5"/>
<sequence length="323" mass="35345">MEFSVPRRRFSGLLPEKGCCIYCFRPKQRKGLCRCLLFVVISHDPVSSRRSDRRSRRCYLPSSTHECFLGFPDPGVLSRCCLRPVPGACTEQWVKDARRIDLSDARTDFSGIQLEKDDIAVIAVPSFGGRVPALATQRLSSIHGDQARCALVCVYGNRAYEDTLIELNDTAMQCGFRVTAAVAAVAEHSIAHQYAAGRPDEQDKTVLHAFAEKIKEKLENSPETVSAPEIPGNRPYKKAGGGGLIPKADSDCTLCGLCAESCPAQAISKENPKETDNSKCISCMRCVAQCPQSARKVNSIMVSAVALALKKACSVRKEPELYL</sequence>
<accession>A0A9D1XBV5</accession>
<evidence type="ECO:0000256" key="3">
    <source>
        <dbReference type="ARBA" id="ARBA00023014"/>
    </source>
</evidence>
<feature type="domain" description="4Fe-4S ferredoxin-type" evidence="4">
    <location>
        <begin position="244"/>
        <end position="272"/>
    </location>
</feature>
<dbReference type="InterPro" id="IPR017896">
    <property type="entry name" value="4Fe4S_Fe-S-bd"/>
</dbReference>
<dbReference type="Pfam" id="PF13187">
    <property type="entry name" value="Fer4_9"/>
    <property type="match status" value="1"/>
</dbReference>